<evidence type="ECO:0000256" key="1">
    <source>
        <dbReference type="SAM" id="Coils"/>
    </source>
</evidence>
<keyword evidence="1" id="KW-0175">Coiled coil</keyword>
<evidence type="ECO:0000313" key="2">
    <source>
        <dbReference type="EMBL" id="QKS71301.1"/>
    </source>
</evidence>
<keyword evidence="3" id="KW-1185">Reference proteome</keyword>
<dbReference type="Proteomes" id="UP000318138">
    <property type="component" value="Chromosome"/>
</dbReference>
<organism evidence="2 3">
    <name type="scientific">Paenalkalicoccus suaedae</name>
    <dbReference type="NCBI Taxonomy" id="2592382"/>
    <lineage>
        <taxon>Bacteria</taxon>
        <taxon>Bacillati</taxon>
        <taxon>Bacillota</taxon>
        <taxon>Bacilli</taxon>
        <taxon>Bacillales</taxon>
        <taxon>Bacillaceae</taxon>
        <taxon>Paenalkalicoccus</taxon>
    </lineage>
</organism>
<proteinExistence type="predicted"/>
<protein>
    <submittedName>
        <fullName evidence="2">Uncharacterized protein</fullName>
    </submittedName>
</protein>
<dbReference type="AlphaFoldDB" id="A0A859FEF1"/>
<accession>A0A859FEF1</accession>
<evidence type="ECO:0000313" key="3">
    <source>
        <dbReference type="Proteomes" id="UP000318138"/>
    </source>
</evidence>
<dbReference type="EMBL" id="CP041372">
    <property type="protein sequence ID" value="QKS71301.1"/>
    <property type="molecule type" value="Genomic_DNA"/>
</dbReference>
<dbReference type="RefSeq" id="WP_176009336.1">
    <property type="nucleotide sequence ID" value="NZ_CP041372.2"/>
</dbReference>
<name>A0A859FEF1_9BACI</name>
<reference evidence="3" key="1">
    <citation type="submission" date="2019-07" db="EMBL/GenBank/DDBJ databases">
        <title>Bacillus alkalisoli sp. nov. isolated from saline soil.</title>
        <authorList>
            <person name="Sun J.-Q."/>
            <person name="Xu L."/>
        </authorList>
    </citation>
    <scope>NUCLEOTIDE SEQUENCE [LARGE SCALE GENOMIC DNA]</scope>
    <source>
        <strain evidence="3">M4U3P1</strain>
    </source>
</reference>
<feature type="coiled-coil region" evidence="1">
    <location>
        <begin position="5"/>
        <end position="35"/>
    </location>
</feature>
<sequence length="60" mass="7006">MMTEMDQVRQVMKAAEKLKAAAERLSHEGKQEKSDKLYQEFAHVKEMMQAGLKWSLTNKH</sequence>
<gene>
    <name evidence="2" type="ORF">FLK61_31830</name>
</gene>
<dbReference type="KEGG" id="psua:FLK61_31830"/>